<gene>
    <name evidence="3" type="ORF">EFW17_00855</name>
</gene>
<evidence type="ECO:0000256" key="2">
    <source>
        <dbReference type="SAM" id="Phobius"/>
    </source>
</evidence>
<sequence>MSAAAPTSGEEPGRGPVQPSEDDSVAKLIEIAHRPTVAERLVSWASRPPGRLYVPACVVAALILLHEDSMPGGHLPSWAIGVGGGTALAAMGALRLGIALTVARSMIRHYWLRWIAAPAIALVTLVLAVTDVPLQARVEASSGALLEVGETANRSTTIPLNGSWSGLYPLKAVGLNGDVTHYTVQGAGLLNESGLAHSAEPLPTEVFVGGPGNTVVYEHITGDWYSWSAY</sequence>
<keyword evidence="2" id="KW-0472">Membrane</keyword>
<comment type="caution">
    <text evidence="3">The sequence shown here is derived from an EMBL/GenBank/DDBJ whole genome shotgun (WGS) entry which is preliminary data.</text>
</comment>
<feature type="transmembrane region" description="Helical" evidence="2">
    <location>
        <begin position="110"/>
        <end position="129"/>
    </location>
</feature>
<accession>A0A3N0EHP5</accession>
<evidence type="ECO:0000256" key="1">
    <source>
        <dbReference type="SAM" id="MobiDB-lite"/>
    </source>
</evidence>
<feature type="region of interest" description="Disordered" evidence="1">
    <location>
        <begin position="1"/>
        <end position="21"/>
    </location>
</feature>
<organism evidence="3 4">
    <name type="scientific">Halostreptopolyspora alba</name>
    <dbReference type="NCBI Taxonomy" id="2487137"/>
    <lineage>
        <taxon>Bacteria</taxon>
        <taxon>Bacillati</taxon>
        <taxon>Actinomycetota</taxon>
        <taxon>Actinomycetes</taxon>
        <taxon>Streptosporangiales</taxon>
        <taxon>Nocardiopsidaceae</taxon>
        <taxon>Halostreptopolyspora</taxon>
    </lineage>
</organism>
<evidence type="ECO:0000313" key="4">
    <source>
        <dbReference type="Proteomes" id="UP000269198"/>
    </source>
</evidence>
<keyword evidence="4" id="KW-1185">Reference proteome</keyword>
<dbReference type="AlphaFoldDB" id="A0A3N0EHP5"/>
<protein>
    <submittedName>
        <fullName evidence="3">Uncharacterized protein</fullName>
    </submittedName>
</protein>
<keyword evidence="2" id="KW-1133">Transmembrane helix</keyword>
<feature type="transmembrane region" description="Helical" evidence="2">
    <location>
        <begin position="78"/>
        <end position="98"/>
    </location>
</feature>
<keyword evidence="2" id="KW-0812">Transmembrane</keyword>
<dbReference type="Proteomes" id="UP000269198">
    <property type="component" value="Unassembled WGS sequence"/>
</dbReference>
<reference evidence="3 4" key="1">
    <citation type="submission" date="2018-11" db="EMBL/GenBank/DDBJ databases">
        <title>The genome draft of YIM 96095.</title>
        <authorList>
            <person name="Tang S.-K."/>
            <person name="Chunyu W.-X."/>
            <person name="Feng Y.-Z."/>
        </authorList>
    </citation>
    <scope>NUCLEOTIDE SEQUENCE [LARGE SCALE GENOMIC DNA]</scope>
    <source>
        <strain evidence="3 4">YIM 96095</strain>
    </source>
</reference>
<evidence type="ECO:0000313" key="3">
    <source>
        <dbReference type="EMBL" id="RNL87405.1"/>
    </source>
</evidence>
<name>A0A3N0EHP5_9ACTN</name>
<dbReference type="OrthoDB" id="3423859at2"/>
<dbReference type="RefSeq" id="WP_123199270.1">
    <property type="nucleotide sequence ID" value="NZ_RJMB01000001.1"/>
</dbReference>
<proteinExistence type="predicted"/>
<dbReference type="EMBL" id="RJMB01000001">
    <property type="protein sequence ID" value="RNL87405.1"/>
    <property type="molecule type" value="Genomic_DNA"/>
</dbReference>